<evidence type="ECO:0000256" key="8">
    <source>
        <dbReference type="RuleBase" id="RU003827"/>
    </source>
</evidence>
<evidence type="ECO:0000259" key="12">
    <source>
        <dbReference type="PROSITE" id="PS50866"/>
    </source>
</evidence>
<comment type="subcellular location">
    <subcellularLocation>
        <location evidence="1">Endoplasmic reticulum membrane</location>
        <topology evidence="1">Single-pass type I membrane protein</topology>
    </subcellularLocation>
    <subcellularLocation>
        <location evidence="8">Membrane</location>
        <topology evidence="8">Single-pass type I membrane protein</topology>
    </subcellularLocation>
</comment>
<dbReference type="Proteomes" id="UP000752171">
    <property type="component" value="Unassembled WGS sequence"/>
</dbReference>
<evidence type="ECO:0000256" key="1">
    <source>
        <dbReference type="ARBA" id="ARBA00004115"/>
    </source>
</evidence>
<dbReference type="GO" id="GO:0005789">
    <property type="term" value="C:endoplasmic reticulum membrane"/>
    <property type="evidence" value="ECO:0007669"/>
    <property type="project" value="UniProtKB-SubCell"/>
</dbReference>
<dbReference type="OrthoDB" id="10037706at2759"/>
<dbReference type="KEGG" id="amex:103024064"/>
<comment type="similarity">
    <text evidence="2 8">Belongs to the EMP24/GP25L family.</text>
</comment>
<evidence type="ECO:0000313" key="14">
    <source>
        <dbReference type="Ensembl" id="ENSAMXP00005035228.1"/>
    </source>
</evidence>
<dbReference type="Ensembl" id="ENSAMXT00005038424.1">
    <property type="protein sequence ID" value="ENSAMXP00005035228.1"/>
    <property type="gene ID" value="ENSAMXG00005016920.1"/>
</dbReference>
<proteinExistence type="inferred from homology"/>
<keyword evidence="7 10" id="KW-0472">Membrane</keyword>
<evidence type="ECO:0000256" key="9">
    <source>
        <dbReference type="SAM" id="Coils"/>
    </source>
</evidence>
<evidence type="ECO:0000256" key="3">
    <source>
        <dbReference type="ARBA" id="ARBA00022692"/>
    </source>
</evidence>
<evidence type="ECO:0000256" key="11">
    <source>
        <dbReference type="SAM" id="SignalP"/>
    </source>
</evidence>
<evidence type="ECO:0000313" key="13">
    <source>
        <dbReference type="EMBL" id="KAG9272445.1"/>
    </source>
</evidence>
<organism evidence="14 15">
    <name type="scientific">Astyanax mexicanus</name>
    <name type="common">Blind cave fish</name>
    <name type="synonym">Astyanax fasciatus mexicanus</name>
    <dbReference type="NCBI Taxonomy" id="7994"/>
    <lineage>
        <taxon>Eukaryota</taxon>
        <taxon>Metazoa</taxon>
        <taxon>Chordata</taxon>
        <taxon>Craniata</taxon>
        <taxon>Vertebrata</taxon>
        <taxon>Euteleostomi</taxon>
        <taxon>Actinopterygii</taxon>
        <taxon>Neopterygii</taxon>
        <taxon>Teleostei</taxon>
        <taxon>Ostariophysi</taxon>
        <taxon>Characiformes</taxon>
        <taxon>Characoidei</taxon>
        <taxon>Acestrorhamphidae</taxon>
        <taxon>Acestrorhamphinae</taxon>
        <taxon>Astyanax</taxon>
    </lineage>
</organism>
<dbReference type="Pfam" id="PF01105">
    <property type="entry name" value="EMP24_GP25L"/>
    <property type="match status" value="1"/>
</dbReference>
<reference evidence="13 16" key="1">
    <citation type="submission" date="2021-07" db="EMBL/GenBank/DDBJ databases">
        <authorList>
            <person name="Imarazene B."/>
            <person name="Zahm M."/>
            <person name="Klopp C."/>
            <person name="Cabau C."/>
            <person name="Beille S."/>
            <person name="Jouanno E."/>
            <person name="Castinel A."/>
            <person name="Lluch J."/>
            <person name="Gil L."/>
            <person name="Kuchtly C."/>
            <person name="Lopez Roques C."/>
            <person name="Donnadieu C."/>
            <person name="Parrinello H."/>
            <person name="Journot L."/>
            <person name="Du K."/>
            <person name="Schartl M."/>
            <person name="Retaux S."/>
            <person name="Guiguen Y."/>
        </authorList>
    </citation>
    <scope>NUCLEOTIDE SEQUENCE [LARGE SCALE GENOMIC DNA]</scope>
    <source>
        <strain evidence="13">Pach_M1</strain>
        <tissue evidence="13">Testis</tissue>
    </source>
</reference>
<keyword evidence="9" id="KW-0175">Coiled coil</keyword>
<dbReference type="InterPro" id="IPR015720">
    <property type="entry name" value="Emp24-like"/>
</dbReference>
<evidence type="ECO:0000313" key="16">
    <source>
        <dbReference type="Proteomes" id="UP000752171"/>
    </source>
</evidence>
<dbReference type="GeneID" id="103024064"/>
<dbReference type="EMBL" id="JAICCE010000010">
    <property type="protein sequence ID" value="KAG9272445.1"/>
    <property type="molecule type" value="Genomic_DNA"/>
</dbReference>
<feature type="coiled-coil region" evidence="9">
    <location>
        <begin position="142"/>
        <end position="169"/>
    </location>
</feature>
<dbReference type="CTD" id="146456"/>
<protein>
    <submittedName>
        <fullName evidence="13">Transmembrane emp24 domain-containing protein 6</fullName>
    </submittedName>
    <submittedName>
        <fullName evidence="14">Zinc finger DHHC-type palmitoyltransferase 7</fullName>
    </submittedName>
</protein>
<dbReference type="PROSITE" id="PS50866">
    <property type="entry name" value="GOLD"/>
    <property type="match status" value="1"/>
</dbReference>
<feature type="domain" description="GOLD" evidence="12">
    <location>
        <begin position="52"/>
        <end position="137"/>
    </location>
</feature>
<accession>A0A8B9KEW2</accession>
<dbReference type="AlphaFoldDB" id="A0A8B9KEW2"/>
<sequence>MLGKACSAVLLLMLGWHCAGAVKDLRPDITDQELFWGADQYDFAIVLPAAGLDCFWHFAHLGEHFYLDFMVQWVTGVAVDRHLSVIVNAPSGLVVGSVDDARGEIAFTTKETGFYQMCFSNFHNRFGSMQIFLNFGVYYEDSGDVRNQKEKEEIKKEEEKKELNSTLTTIEISSVRVQAHVFHMWRFYNFERMRRGTDYYLLQSNGNYISTWSTVQSFVIVMAGYLQLFFLKKLFETKPTTETDKPRC</sequence>
<evidence type="ECO:0000256" key="7">
    <source>
        <dbReference type="ARBA" id="ARBA00023136"/>
    </source>
</evidence>
<dbReference type="PANTHER" id="PTHR22811">
    <property type="entry name" value="TRANSMEMBRANE EMP24 DOMAIN-CONTAINING PROTEIN"/>
    <property type="match status" value="1"/>
</dbReference>
<keyword evidence="3 8" id="KW-0812">Transmembrane</keyword>
<dbReference type="SMART" id="SM01190">
    <property type="entry name" value="EMP24_GP25L"/>
    <property type="match status" value="1"/>
</dbReference>
<keyword evidence="6 10" id="KW-1133">Transmembrane helix</keyword>
<gene>
    <name evidence="14" type="primary">tmed6</name>
    <name evidence="13" type="synonym">TMED6</name>
    <name evidence="13" type="ORF">AMEX_G13442</name>
</gene>
<feature type="transmembrane region" description="Helical" evidence="10">
    <location>
        <begin position="212"/>
        <end position="231"/>
    </location>
</feature>
<evidence type="ECO:0000256" key="6">
    <source>
        <dbReference type="ARBA" id="ARBA00022989"/>
    </source>
</evidence>
<dbReference type="Proteomes" id="UP000694621">
    <property type="component" value="Unplaced"/>
</dbReference>
<keyword evidence="5" id="KW-0256">Endoplasmic reticulum</keyword>
<evidence type="ECO:0000313" key="15">
    <source>
        <dbReference type="Proteomes" id="UP000694621"/>
    </source>
</evidence>
<keyword evidence="4 11" id="KW-0732">Signal</keyword>
<name>A0A8B9KEW2_ASTMX</name>
<feature type="signal peptide" evidence="11">
    <location>
        <begin position="1"/>
        <end position="21"/>
    </location>
</feature>
<evidence type="ECO:0000256" key="4">
    <source>
        <dbReference type="ARBA" id="ARBA00022729"/>
    </source>
</evidence>
<evidence type="ECO:0000256" key="2">
    <source>
        <dbReference type="ARBA" id="ARBA00007104"/>
    </source>
</evidence>
<feature type="chain" id="PRO_5044669442" evidence="11">
    <location>
        <begin position="22"/>
        <end position="248"/>
    </location>
</feature>
<evidence type="ECO:0000256" key="5">
    <source>
        <dbReference type="ARBA" id="ARBA00022824"/>
    </source>
</evidence>
<dbReference type="InterPro" id="IPR009038">
    <property type="entry name" value="GOLD_dom"/>
</dbReference>
<evidence type="ECO:0000256" key="10">
    <source>
        <dbReference type="SAM" id="Phobius"/>
    </source>
</evidence>
<reference evidence="14" key="2">
    <citation type="submission" date="2025-05" db="UniProtKB">
        <authorList>
            <consortium name="Ensembl"/>
        </authorList>
    </citation>
    <scope>IDENTIFICATION</scope>
</reference>